<evidence type="ECO:0000256" key="7">
    <source>
        <dbReference type="ARBA" id="ARBA00023136"/>
    </source>
</evidence>
<feature type="transmembrane region" description="Helical" evidence="9">
    <location>
        <begin position="53"/>
        <end position="71"/>
    </location>
</feature>
<keyword evidence="7 9" id="KW-0472">Membrane</keyword>
<comment type="similarity">
    <text evidence="8">Belongs to the TsuA/YedE (TC 9.B.102) family.</text>
</comment>
<evidence type="ECO:0000256" key="8">
    <source>
        <dbReference type="ARBA" id="ARBA00035655"/>
    </source>
</evidence>
<comment type="subcellular location">
    <subcellularLocation>
        <location evidence="1">Cell inner membrane</location>
        <topology evidence="1">Multi-pass membrane protein</topology>
    </subcellularLocation>
</comment>
<dbReference type="InterPro" id="IPR007272">
    <property type="entry name" value="Sulf_transp_TsuA/YedE"/>
</dbReference>
<dbReference type="PANTHER" id="PTHR30574:SF1">
    <property type="entry name" value="SULPHUR TRANSPORT DOMAIN-CONTAINING PROTEIN"/>
    <property type="match status" value="1"/>
</dbReference>
<feature type="transmembrane region" description="Helical" evidence="9">
    <location>
        <begin position="122"/>
        <end position="143"/>
    </location>
</feature>
<keyword evidence="2" id="KW-0813">Transport</keyword>
<comment type="caution">
    <text evidence="10">The sequence shown here is derived from an EMBL/GenBank/DDBJ whole genome shotgun (WGS) entry which is preliminary data.</text>
</comment>
<organism evidence="10 11">
    <name type="scientific">Marinobacter iranensis</name>
    <dbReference type="NCBI Taxonomy" id="2962607"/>
    <lineage>
        <taxon>Bacteria</taxon>
        <taxon>Pseudomonadati</taxon>
        <taxon>Pseudomonadota</taxon>
        <taxon>Gammaproteobacteria</taxon>
        <taxon>Pseudomonadales</taxon>
        <taxon>Marinobacteraceae</taxon>
        <taxon>Marinobacter</taxon>
    </lineage>
</organism>
<keyword evidence="4" id="KW-0997">Cell inner membrane</keyword>
<keyword evidence="6 9" id="KW-1133">Transmembrane helix</keyword>
<keyword evidence="3" id="KW-1003">Cell membrane</keyword>
<feature type="transmembrane region" description="Helical" evidence="9">
    <location>
        <begin position="83"/>
        <end position="101"/>
    </location>
</feature>
<feature type="transmembrane region" description="Helical" evidence="9">
    <location>
        <begin position="12"/>
        <end position="32"/>
    </location>
</feature>
<keyword evidence="5 9" id="KW-0812">Transmembrane</keyword>
<name>A0ABT5Y9B0_9GAMM</name>
<dbReference type="EMBL" id="JANCMW010000004">
    <property type="protein sequence ID" value="MDF0750260.1"/>
    <property type="molecule type" value="Genomic_DNA"/>
</dbReference>
<keyword evidence="11" id="KW-1185">Reference proteome</keyword>
<evidence type="ECO:0000256" key="5">
    <source>
        <dbReference type="ARBA" id="ARBA00022692"/>
    </source>
</evidence>
<evidence type="ECO:0000256" key="9">
    <source>
        <dbReference type="SAM" id="Phobius"/>
    </source>
</evidence>
<evidence type="ECO:0000313" key="11">
    <source>
        <dbReference type="Proteomes" id="UP001143391"/>
    </source>
</evidence>
<proteinExistence type="inferred from homology"/>
<gene>
    <name evidence="10" type="ORF">NLU14_08460</name>
</gene>
<dbReference type="PANTHER" id="PTHR30574">
    <property type="entry name" value="INNER MEMBRANE PROTEIN YEDE"/>
    <property type="match status" value="1"/>
</dbReference>
<evidence type="ECO:0000313" key="10">
    <source>
        <dbReference type="EMBL" id="MDF0750260.1"/>
    </source>
</evidence>
<reference evidence="10" key="1">
    <citation type="submission" date="2022-07" db="EMBL/GenBank/DDBJ databases">
        <title>Marinobacter iranensis a new bacterium isolate from a hipersaline lake in Iran.</title>
        <authorList>
            <person name="Mohammad A.M.A."/>
            <person name="Cristina S.-P."/>
            <person name="Antonio V."/>
        </authorList>
    </citation>
    <scope>NUCLEOTIDE SEQUENCE</scope>
    <source>
        <strain evidence="10">71-i</strain>
    </source>
</reference>
<evidence type="ECO:0000256" key="1">
    <source>
        <dbReference type="ARBA" id="ARBA00004429"/>
    </source>
</evidence>
<protein>
    <submittedName>
        <fullName evidence="10">YeeE/YedE family protein</fullName>
    </submittedName>
</protein>
<evidence type="ECO:0000256" key="6">
    <source>
        <dbReference type="ARBA" id="ARBA00022989"/>
    </source>
</evidence>
<evidence type="ECO:0000256" key="2">
    <source>
        <dbReference type="ARBA" id="ARBA00022448"/>
    </source>
</evidence>
<dbReference type="RefSeq" id="WP_275705791.1">
    <property type="nucleotide sequence ID" value="NZ_JANCMW010000004.1"/>
</dbReference>
<dbReference type="Pfam" id="PF04143">
    <property type="entry name" value="Sulf_transp"/>
    <property type="match status" value="1"/>
</dbReference>
<evidence type="ECO:0000256" key="3">
    <source>
        <dbReference type="ARBA" id="ARBA00022475"/>
    </source>
</evidence>
<sequence length="146" mass="15133">MIEIAWENFTPWSALAGGVIIGLAAAAFVLLNGRIAGISGILGGLLIPNRNDIAWRLAFLAGMISAPLLWAMTANLPSIEIRAGYPALIVSGLLVGIGTRYGSGCTSGHGVCGLSRLSPRSLVATLTFMAAGFVMVYIVRHLLPGA</sequence>
<accession>A0ABT5Y9B0</accession>
<evidence type="ECO:0000256" key="4">
    <source>
        <dbReference type="ARBA" id="ARBA00022519"/>
    </source>
</evidence>
<dbReference type="Proteomes" id="UP001143391">
    <property type="component" value="Unassembled WGS sequence"/>
</dbReference>